<sequence>HLQAILSTAYCPLSPINTFPASRRPTTTIHLSLKSSAPKRKKSICLPLCDLSSPQPLGTSIFTITPSHLNFDQNLVTMESARNSSSELLSSSSPKPSTTQSSTMPSSQAVTPTMSTAIPTQSTLPKSVEPDAPVFVQPDLTSRPVSPVAQPTPSPTPAPQVKKNPLPSTNAQPSVFTSVITQNGAATKSVATHAAPKQHISADATSLNNTQSKLGANSQASHHDNTGETALPQPVMYIVIAGIALAVILAGFSIWSCAQKRKKRQSYFISQSLAIVREKYPFQCHRLPKKKWGTTREMAGGMESAYRHSIVTYDPKAQPKLLYEDLDFGPMATSQLPKQKDLNQYKKDTIVCLTDVYGSTKGWDSSEFDHMLNSPNQFAPLPGGPPFLRSSPDHLSSLPKALLTGNHTGRQPTVPGFRPIYGSPSGRLAVKPLSSVKMSPAEASNELQRIVEQGGNFGDLFDHGDSFDSPSLSGPFDDTPIHSNPEHFPVLLGSFPAARKLSSAFLPGADKNSPKDSVAPLPLPTYNFKQASS</sequence>
<evidence type="ECO:0000313" key="3">
    <source>
        <dbReference type="EMBL" id="POW13763.1"/>
    </source>
</evidence>
<feature type="transmembrane region" description="Helical" evidence="2">
    <location>
        <begin position="235"/>
        <end position="258"/>
    </location>
</feature>
<feature type="region of interest" description="Disordered" evidence="1">
    <location>
        <begin position="505"/>
        <end position="533"/>
    </location>
</feature>
<organism evidence="3 4">
    <name type="scientific">Puccinia striiformis</name>
    <dbReference type="NCBI Taxonomy" id="27350"/>
    <lineage>
        <taxon>Eukaryota</taxon>
        <taxon>Fungi</taxon>
        <taxon>Dikarya</taxon>
        <taxon>Basidiomycota</taxon>
        <taxon>Pucciniomycotina</taxon>
        <taxon>Pucciniomycetes</taxon>
        <taxon>Pucciniales</taxon>
        <taxon>Pucciniaceae</taxon>
        <taxon>Puccinia</taxon>
    </lineage>
</organism>
<evidence type="ECO:0000256" key="2">
    <source>
        <dbReference type="SAM" id="Phobius"/>
    </source>
</evidence>
<reference evidence="3" key="1">
    <citation type="submission" date="2017-12" db="EMBL/GenBank/DDBJ databases">
        <title>Gene loss provides genomic basis for host adaptation in cereal stripe rust fungi.</title>
        <authorList>
            <person name="Xia C."/>
        </authorList>
    </citation>
    <scope>NUCLEOTIDE SEQUENCE [LARGE SCALE GENOMIC DNA]</scope>
    <source>
        <strain evidence="3">93-210</strain>
    </source>
</reference>
<keyword evidence="4" id="KW-1185">Reference proteome</keyword>
<feature type="region of interest" description="Disordered" evidence="1">
    <location>
        <begin position="82"/>
        <end position="172"/>
    </location>
</feature>
<dbReference type="VEuPathDB" id="FungiDB:PSHT_06177"/>
<gene>
    <name evidence="3" type="ORF">PSTT_03499</name>
</gene>
<name>A0A2S4VW75_9BASI</name>
<accession>A0A2S4VW75</accession>
<evidence type="ECO:0000256" key="1">
    <source>
        <dbReference type="SAM" id="MobiDB-lite"/>
    </source>
</evidence>
<feature type="non-terminal residue" evidence="3">
    <location>
        <position position="1"/>
    </location>
</feature>
<keyword evidence="2" id="KW-0812">Transmembrane</keyword>
<keyword evidence="2" id="KW-0472">Membrane</keyword>
<dbReference type="AlphaFoldDB" id="A0A2S4VW75"/>
<feature type="compositionally biased region" description="Low complexity" evidence="1">
    <location>
        <begin position="84"/>
        <end position="107"/>
    </location>
</feature>
<keyword evidence="2" id="KW-1133">Transmembrane helix</keyword>
<dbReference type="Proteomes" id="UP000239156">
    <property type="component" value="Unassembled WGS sequence"/>
</dbReference>
<evidence type="ECO:0000313" key="4">
    <source>
        <dbReference type="Proteomes" id="UP000239156"/>
    </source>
</evidence>
<proteinExistence type="predicted"/>
<comment type="caution">
    <text evidence="3">The sequence shown here is derived from an EMBL/GenBank/DDBJ whole genome shotgun (WGS) entry which is preliminary data.</text>
</comment>
<dbReference type="EMBL" id="PKSL01000022">
    <property type="protein sequence ID" value="POW13763.1"/>
    <property type="molecule type" value="Genomic_DNA"/>
</dbReference>
<feature type="compositionally biased region" description="Polar residues" evidence="1">
    <location>
        <begin position="108"/>
        <end position="125"/>
    </location>
</feature>
<dbReference type="VEuPathDB" id="FungiDB:PSTT_03499"/>
<protein>
    <submittedName>
        <fullName evidence="3">Uncharacterized protein</fullName>
    </submittedName>
</protein>